<sequence>MTKKIVIIGGVAGGASTAARLRRLDEFAEIILFERGQYISFANCGLPYHISGVIGSRDSLIVQSAKEMHDKFNIDVRIQSEVSRINRDKKTVSVTNLVTNEVYEESYDLIVISTGSQPIKPRIEGINEAKNLFTLRTIPDMDQIISYIKEEKPKTASVIGGGFIGIEMMENLHHLGLKVSLIEMASQVMGMFDYEMSQIIHQNIADQGVELILNDGVKSFRNEGKEIELTSGKVVESDLIIFAIGVRPDNILAKESGLELNDRGSIKVDEYLKTSDDSIYAIGDVIEVPNMVSNKQMMAALAGPANKQGRIVANHICGIDEKYLGTLATSAAKIFDQTVASTGLSEKQVIQLGLKYDAIHIHPTNHASYYPGATTVTLKVIYNPITEEIYGAQAIGSEGVDKRIDVLATAIFAKVKVTELKNIDLVYAPPFSSAKDPVNMAGYVAENKIKGLVETYTLTEMKDLLSGGHFVLDIREKPELLVQQLPGAINIPLTELRSRLNELPKDQIIHVYCQVGTRGYSASRILTQHGFKVKNLDGGLKSYSCVYDQNGSEICFFPVNDLGDTLLENKTVELKSSEKPKTNQMTVELDACGLQCPGPIVQVYKKMQEMNEGDVLQVKASDPGFYKDIQAWASKTGNTLTNIQKENKTIIATLQKGSTKKEDVVEIKNDLKNSTIVVFSQDLDKAIAAFIIAQGAQSMGKQVNLFFTFWGLNILRKPKKIRVKKTFIEKMFGKMMPRGVKKLPISNMNMFGMGPKMIKSIMKKKNVDSLQTMIESAMALGVKITACAMSMDIMGIKKEELIDGVEIAGVATYLGDTAQANHNLFI</sequence>
<dbReference type="SUPFAM" id="SSF52821">
    <property type="entry name" value="Rhodanese/Cell cycle control phosphatase"/>
    <property type="match status" value="1"/>
</dbReference>
<dbReference type="InterPro" id="IPR001763">
    <property type="entry name" value="Rhodanese-like_dom"/>
</dbReference>
<dbReference type="Pfam" id="PF02852">
    <property type="entry name" value="Pyr_redox_dim"/>
    <property type="match status" value="1"/>
</dbReference>
<gene>
    <name evidence="8" type="primary">cdr</name>
    <name evidence="8" type="ORF">BN85310680</name>
</gene>
<dbReference type="InterPro" id="IPR023753">
    <property type="entry name" value="FAD/NAD-binding_dom"/>
</dbReference>
<dbReference type="InterPro" id="IPR036873">
    <property type="entry name" value="Rhodanese-like_dom_sf"/>
</dbReference>
<dbReference type="Gene3D" id="3.40.1260.10">
    <property type="entry name" value="DsrEFH-like"/>
    <property type="match status" value="1"/>
</dbReference>
<dbReference type="EC" id="1.8.1.14" evidence="8"/>
<dbReference type="Gene3D" id="3.40.250.10">
    <property type="entry name" value="Rhodanese-like domain"/>
    <property type="match status" value="1"/>
</dbReference>
<evidence type="ECO:0000256" key="4">
    <source>
        <dbReference type="ARBA" id="ARBA00022827"/>
    </source>
</evidence>
<reference evidence="8 9" key="1">
    <citation type="journal article" date="2013" name="J. Mol. Microbiol. Biotechnol.">
        <title>Analysis of the Complete Genomes of Acholeplasma brassicae , A. palmae and A. laidlawii and Their Comparison to the Obligate Parasites from ' Candidatus Phytoplasma'.</title>
        <authorList>
            <person name="Kube M."/>
            <person name="Siewert C."/>
            <person name="Migdoll A.M."/>
            <person name="Duduk B."/>
            <person name="Holz S."/>
            <person name="Rabus R."/>
            <person name="Seemuller E."/>
            <person name="Mitrovic J."/>
            <person name="Muller I."/>
            <person name="Buttner C."/>
            <person name="Reinhardt R."/>
        </authorList>
    </citation>
    <scope>NUCLEOTIDE SEQUENCE [LARGE SCALE GENOMIC DNA]</scope>
    <source>
        <strain evidence="9">0502</strain>
    </source>
</reference>
<dbReference type="AlphaFoldDB" id="U4KT53"/>
<comment type="similarity">
    <text evidence="2">Belongs to the class-III pyridine nucleotide-disulfide oxidoreductase family.</text>
</comment>
<dbReference type="Pfam" id="PF07992">
    <property type="entry name" value="Pyr_redox_2"/>
    <property type="match status" value="1"/>
</dbReference>
<evidence type="ECO:0000313" key="9">
    <source>
        <dbReference type="Proteomes" id="UP000032737"/>
    </source>
</evidence>
<dbReference type="HOGENOM" id="CLU_003291_3_1_14"/>
<evidence type="ECO:0000259" key="7">
    <source>
        <dbReference type="PROSITE" id="PS50206"/>
    </source>
</evidence>
<keyword evidence="4" id="KW-0274">FAD</keyword>
<evidence type="ECO:0000313" key="8">
    <source>
        <dbReference type="EMBL" id="CCV66089.1"/>
    </source>
</evidence>
<dbReference type="InterPro" id="IPR004099">
    <property type="entry name" value="Pyr_nucl-diS_OxRdtase_dimer"/>
</dbReference>
<dbReference type="Gene3D" id="3.50.50.60">
    <property type="entry name" value="FAD/NAD(P)-binding domain"/>
    <property type="match status" value="2"/>
</dbReference>
<dbReference type="InterPro" id="IPR036188">
    <property type="entry name" value="FAD/NAD-bd_sf"/>
</dbReference>
<dbReference type="Gene3D" id="3.30.110.40">
    <property type="entry name" value="TusA-like domain"/>
    <property type="match status" value="1"/>
</dbReference>
<evidence type="ECO:0000256" key="1">
    <source>
        <dbReference type="ARBA" id="ARBA00001974"/>
    </source>
</evidence>
<name>U4KT53_9MOLU</name>
<dbReference type="PRINTS" id="PR00368">
    <property type="entry name" value="FADPNR"/>
</dbReference>
<dbReference type="InterPro" id="IPR036868">
    <property type="entry name" value="TusA-like_sf"/>
</dbReference>
<dbReference type="PRINTS" id="PR00411">
    <property type="entry name" value="PNDRDTASEI"/>
</dbReference>
<feature type="domain" description="Rhodanese" evidence="7">
    <location>
        <begin position="465"/>
        <end position="551"/>
    </location>
</feature>
<protein>
    <submittedName>
        <fullName evidence="8">CoA-disulfide reductase</fullName>
        <ecNumber evidence="8">1.8.1.14</ecNumber>
    </submittedName>
</protein>
<dbReference type="RefSeq" id="WP_030004949.1">
    <property type="nucleotide sequence ID" value="NC_022549.1"/>
</dbReference>
<dbReference type="Pfam" id="PF00581">
    <property type="entry name" value="Rhodanese"/>
    <property type="match status" value="1"/>
</dbReference>
<dbReference type="SUPFAM" id="SSF75169">
    <property type="entry name" value="DsrEFH-like"/>
    <property type="match status" value="1"/>
</dbReference>
<dbReference type="SMART" id="SM00450">
    <property type="entry name" value="RHOD"/>
    <property type="match status" value="1"/>
</dbReference>
<dbReference type="SUPFAM" id="SSF55424">
    <property type="entry name" value="FAD/NAD-linked reductases, dimerisation (C-terminal) domain"/>
    <property type="match status" value="1"/>
</dbReference>
<dbReference type="InterPro" id="IPR001455">
    <property type="entry name" value="TusA-like"/>
</dbReference>
<dbReference type="KEGG" id="abra:BN85310680"/>
<dbReference type="SUPFAM" id="SSF51905">
    <property type="entry name" value="FAD/NAD(P)-binding domain"/>
    <property type="match status" value="1"/>
</dbReference>
<evidence type="ECO:0000256" key="6">
    <source>
        <dbReference type="ARBA" id="ARBA00023284"/>
    </source>
</evidence>
<dbReference type="EMBL" id="FO681348">
    <property type="protein sequence ID" value="CCV66089.1"/>
    <property type="molecule type" value="Genomic_DNA"/>
</dbReference>
<dbReference type="SUPFAM" id="SSF64307">
    <property type="entry name" value="SirA-like"/>
    <property type="match status" value="1"/>
</dbReference>
<dbReference type="PANTHER" id="PTHR43429">
    <property type="entry name" value="PYRIDINE NUCLEOTIDE-DISULFIDE OXIDOREDUCTASE DOMAIN-CONTAINING"/>
    <property type="match status" value="1"/>
</dbReference>
<dbReference type="InterPro" id="IPR027396">
    <property type="entry name" value="DsrEFH-like"/>
</dbReference>
<keyword evidence="5 8" id="KW-0560">Oxidoreductase</keyword>
<dbReference type="OrthoDB" id="9792592at2"/>
<evidence type="ECO:0000256" key="2">
    <source>
        <dbReference type="ARBA" id="ARBA00009130"/>
    </source>
</evidence>
<evidence type="ECO:0000256" key="3">
    <source>
        <dbReference type="ARBA" id="ARBA00022630"/>
    </source>
</evidence>
<dbReference type="GO" id="GO:0050451">
    <property type="term" value="F:CoA-disulfide reductase (NADPH) activity"/>
    <property type="evidence" value="ECO:0007669"/>
    <property type="project" value="UniProtKB-EC"/>
</dbReference>
<accession>U4KT53</accession>
<dbReference type="PROSITE" id="PS01148">
    <property type="entry name" value="UPF0033"/>
    <property type="match status" value="1"/>
</dbReference>
<comment type="cofactor">
    <cofactor evidence="1">
        <name>FAD</name>
        <dbReference type="ChEBI" id="CHEBI:57692"/>
    </cofactor>
</comment>
<dbReference type="PANTHER" id="PTHR43429:SF1">
    <property type="entry name" value="NAD(P)H SULFUR OXIDOREDUCTASE (COA-DEPENDENT)"/>
    <property type="match status" value="1"/>
</dbReference>
<keyword evidence="6" id="KW-0676">Redox-active center</keyword>
<organism evidence="8 9">
    <name type="scientific">Acholeplasma brassicae</name>
    <dbReference type="NCBI Taxonomy" id="61635"/>
    <lineage>
        <taxon>Bacteria</taxon>
        <taxon>Bacillati</taxon>
        <taxon>Mycoplasmatota</taxon>
        <taxon>Mollicutes</taxon>
        <taxon>Acholeplasmatales</taxon>
        <taxon>Acholeplasmataceae</taxon>
        <taxon>Acholeplasma</taxon>
    </lineage>
</organism>
<dbReference type="PROSITE" id="PS50206">
    <property type="entry name" value="RHODANESE_3"/>
    <property type="match status" value="1"/>
</dbReference>
<dbReference type="InterPro" id="IPR016156">
    <property type="entry name" value="FAD/NAD-linked_Rdtase_dimer_sf"/>
</dbReference>
<keyword evidence="3" id="KW-0285">Flavoprotein</keyword>
<evidence type="ECO:0000256" key="5">
    <source>
        <dbReference type="ARBA" id="ARBA00023002"/>
    </source>
</evidence>
<proteinExistence type="inferred from homology"/>
<dbReference type="InterPro" id="IPR032836">
    <property type="entry name" value="DsrE2-like"/>
</dbReference>
<dbReference type="Proteomes" id="UP000032737">
    <property type="component" value="Chromosome"/>
</dbReference>
<dbReference type="STRING" id="61635.BN85310680"/>
<keyword evidence="9" id="KW-1185">Reference proteome</keyword>
<dbReference type="InterPro" id="IPR050260">
    <property type="entry name" value="FAD-bd_OxRdtase"/>
</dbReference>
<dbReference type="Pfam" id="PF13686">
    <property type="entry name" value="DrsE_2"/>
    <property type="match status" value="1"/>
</dbReference>
<dbReference type="Pfam" id="PF01206">
    <property type="entry name" value="TusA"/>
    <property type="match status" value="1"/>
</dbReference>